<keyword evidence="6 8" id="KW-0443">Lipid metabolism</keyword>
<feature type="transmembrane region" description="Helical" evidence="9">
    <location>
        <begin position="371"/>
        <end position="390"/>
    </location>
</feature>
<dbReference type="InterPro" id="IPR005828">
    <property type="entry name" value="MFS_sugar_transport-like"/>
</dbReference>
<dbReference type="VEuPathDB" id="FungiDB:BTJ68_13842"/>
<keyword evidence="3" id="KW-0813">Transport</keyword>
<evidence type="ECO:0000256" key="1">
    <source>
        <dbReference type="ARBA" id="ARBA00004141"/>
    </source>
</evidence>
<comment type="subcellular location">
    <subcellularLocation>
        <location evidence="1">Membrane</location>
        <topology evidence="1">Multi-pass membrane protein</topology>
    </subcellularLocation>
</comment>
<dbReference type="GO" id="GO:0046486">
    <property type="term" value="P:glycerolipid metabolic process"/>
    <property type="evidence" value="ECO:0007669"/>
    <property type="project" value="UniProtKB-ARBA"/>
</dbReference>
<evidence type="ECO:0008006" key="14">
    <source>
        <dbReference type="Google" id="ProtNLM"/>
    </source>
</evidence>
<evidence type="ECO:0000313" key="13">
    <source>
        <dbReference type="Proteomes" id="UP000268823"/>
    </source>
</evidence>
<dbReference type="InterPro" id="IPR002641">
    <property type="entry name" value="PNPLA_dom"/>
</dbReference>
<evidence type="ECO:0000256" key="6">
    <source>
        <dbReference type="ARBA" id="ARBA00023098"/>
    </source>
</evidence>
<feature type="short sequence motif" description="DGA/G" evidence="8">
    <location>
        <begin position="794"/>
        <end position="796"/>
    </location>
</feature>
<comment type="similarity">
    <text evidence="2">Belongs to the major facilitator superfamily. Sugar transporter (TC 2.A.1.1) family.</text>
</comment>
<evidence type="ECO:0000256" key="8">
    <source>
        <dbReference type="PROSITE-ProRule" id="PRU01161"/>
    </source>
</evidence>
<keyword evidence="8" id="KW-0442">Lipid degradation</keyword>
<dbReference type="Gene3D" id="3.40.1090.10">
    <property type="entry name" value="Cytosolic phospholipase A2 catalytic domain"/>
    <property type="match status" value="1"/>
</dbReference>
<dbReference type="PANTHER" id="PTHR48022">
    <property type="entry name" value="PLASTIDIC GLUCOSE TRANSPORTER 4"/>
    <property type="match status" value="1"/>
</dbReference>
<feature type="active site" description="Nucleophile" evidence="8">
    <location>
        <position position="652"/>
    </location>
</feature>
<protein>
    <recommendedName>
        <fullName evidence="14">Major facilitator superfamily (MFS) profile domain-containing protein</fullName>
    </recommendedName>
</protein>
<sequence length="1228" mass="136063">MGLWKQRRVVLLTATAYMGALLFGFDTGVMGSVLAMEGFKTDFGLPIGSTGFADEKNAQVSSNVVSLLTAGAFFGAIFGAFVNERIGRRFTMMLFALVFLVGAAMQTGSPGIIGLIYAGRVIAGLGIGGMSAVMSVYVSENAPAKYRGGIAGLFQEFLVLGSTFAYWLDYGVNLHIPTSTRQWRIPVSIQLIPGGLMLIGLFFLKESPRWLTKKDRHEEAVAALSYVRAAPVDSDEVVHEIGEIRASCEEEKRASAGMTWRECLKPGARKRFILAFVLMVCQQFSGTNSIGYYAPQIFQTVGLSAADSSLFATGIYGTVKVVATGIFLIVGIDRFGRKKSLVFGAAWMMSMMFIIGAVLTTHPPENTDGVSQASIAMVAMIYLYVIGYSASWGPTPWVFVSEIFPTRLRGYGVGLAAATQWLFNFIITKITPEAVNNIGWKTFIMFGVFCFSNGVFVFLFIPETKQMTLEEIDMLFGGPPPEERQKDVERAMSDAQHKTHEMEFNEHGQKPEGVEHETPTKHCQDLESKADPDEAFQAQKYKGTQVLWELVRREAKEVRPLGHVGGFDTRNTSAAEPAIGVTLCALAEMVSTKISISVEAMPGETPERKLRLLSLDGGGVRGLASLYMLKQLLSQFGDEKPCDFFDMIAGTSTGGLIAIMLACLEMSIDDCIDAFTSLMGRAFKKEHKLAFTFCGKVQHRYDSKELEKAIKEVITGTGLHQDALLRHNPTPKCKCFVVALSEQASTITHFTNYKKDHEMSNFYDKVKIWEAARETSAATSFFDPITIDGSAYVDGGLGMNNPVDRLWREAREVFVTGEQNLEDLIRCVLSVGTGKPALKAFGRSVSEVGNSLIAIATETEEKHRTFYNSHEDLARQRLYFRFNPPYLDAIALNEAEKRGDIRVRTEEYGNDPEVALRVRNFQEVAGSEPTFVVLPGTVPRMPTRVFYALTDQPNHMLKDKRSYWQRLTLVSYNMYFNMALDCQKRGTSATGKISFQNFLQMFNKSTPPKSKIIEIWARLLRDHLKADVAASKHPVSFVMAVLYMLHAECICHLRPPEDLDGATENRREALKRFDHWVSCQCKRNCGREWNFVNDLGLPRGGEPALRRLFHFIQQQVDIAIRTRMIIPATTIPAIAAPLSTECESVFCIVVVGPPKLPEPPRTELAVGTFGDVDAVLGTPDCVFPGSTSTWRRLLPEDPASGVARTRILASKAEEAQLREDRVEAASKS</sequence>
<dbReference type="PROSITE" id="PS51635">
    <property type="entry name" value="PNPLA"/>
    <property type="match status" value="1"/>
</dbReference>
<feature type="active site" description="Proton acceptor" evidence="8">
    <location>
        <position position="794"/>
    </location>
</feature>
<dbReference type="PROSITE" id="PS00217">
    <property type="entry name" value="SUGAR_TRANSPORT_2"/>
    <property type="match status" value="1"/>
</dbReference>
<dbReference type="PRINTS" id="PR00171">
    <property type="entry name" value="SUGRTRNSPORT"/>
</dbReference>
<evidence type="ECO:0000259" key="11">
    <source>
        <dbReference type="PROSITE" id="PS51635"/>
    </source>
</evidence>
<dbReference type="InterPro" id="IPR050360">
    <property type="entry name" value="MFS_Sugar_Transporters"/>
</dbReference>
<feature type="transmembrane region" description="Helical" evidence="9">
    <location>
        <begin position="150"/>
        <end position="168"/>
    </location>
</feature>
<dbReference type="PROSITE" id="PS00216">
    <property type="entry name" value="SUGAR_TRANSPORT_1"/>
    <property type="match status" value="1"/>
</dbReference>
<feature type="domain" description="PNPLA" evidence="11">
    <location>
        <begin position="613"/>
        <end position="807"/>
    </location>
</feature>
<evidence type="ECO:0000256" key="9">
    <source>
        <dbReference type="SAM" id="Phobius"/>
    </source>
</evidence>
<dbReference type="PROSITE" id="PS50850">
    <property type="entry name" value="MFS"/>
    <property type="match status" value="1"/>
</dbReference>
<dbReference type="EMBL" id="QWIR01000245">
    <property type="protein sequence ID" value="RMY81695.1"/>
    <property type="molecule type" value="Genomic_DNA"/>
</dbReference>
<evidence type="ECO:0000256" key="7">
    <source>
        <dbReference type="ARBA" id="ARBA00023136"/>
    </source>
</evidence>
<reference evidence="12 13" key="1">
    <citation type="journal article" date="2018" name="BMC Genomics">
        <title>Genomic evidence for intraspecific hybridization in a clonal and extremely halotolerant yeast.</title>
        <authorList>
            <person name="Gostincar C."/>
            <person name="Stajich J.E."/>
            <person name="Zupancic J."/>
            <person name="Zalar P."/>
            <person name="Gunde-Cimerman N."/>
        </authorList>
    </citation>
    <scope>NUCLEOTIDE SEQUENCE [LARGE SCALE GENOMIC DNA]</scope>
    <source>
        <strain evidence="12 13">EXF-2788</strain>
    </source>
</reference>
<evidence type="ECO:0000313" key="12">
    <source>
        <dbReference type="EMBL" id="RMY81695.1"/>
    </source>
</evidence>
<dbReference type="SUPFAM" id="SSF103473">
    <property type="entry name" value="MFS general substrate transporter"/>
    <property type="match status" value="1"/>
</dbReference>
<comment type="caution">
    <text evidence="12">The sequence shown here is derived from an EMBL/GenBank/DDBJ whole genome shotgun (WGS) entry which is preliminary data.</text>
</comment>
<feature type="transmembrane region" description="Helical" evidence="9">
    <location>
        <begin position="183"/>
        <end position="204"/>
    </location>
</feature>
<dbReference type="GO" id="GO:0016042">
    <property type="term" value="P:lipid catabolic process"/>
    <property type="evidence" value="ECO:0007669"/>
    <property type="project" value="UniProtKB-UniRule"/>
</dbReference>
<keyword evidence="5 9" id="KW-1133">Transmembrane helix</keyword>
<feature type="transmembrane region" description="Helical" evidence="9">
    <location>
        <begin position="64"/>
        <end position="83"/>
    </location>
</feature>
<dbReference type="Pfam" id="PF00083">
    <property type="entry name" value="Sugar_tr"/>
    <property type="match status" value="1"/>
</dbReference>
<evidence type="ECO:0000256" key="2">
    <source>
        <dbReference type="ARBA" id="ARBA00010992"/>
    </source>
</evidence>
<feature type="short sequence motif" description="GXGXXG" evidence="8">
    <location>
        <begin position="617"/>
        <end position="622"/>
    </location>
</feature>
<dbReference type="GO" id="GO:0005351">
    <property type="term" value="F:carbohydrate:proton symporter activity"/>
    <property type="evidence" value="ECO:0007669"/>
    <property type="project" value="TreeGrafter"/>
</dbReference>
<feature type="domain" description="Major facilitator superfamily (MFS) profile" evidence="10">
    <location>
        <begin position="12"/>
        <end position="465"/>
    </location>
</feature>
<dbReference type="Proteomes" id="UP000268823">
    <property type="component" value="Unassembled WGS sequence"/>
</dbReference>
<keyword evidence="7 9" id="KW-0472">Membrane</keyword>
<dbReference type="InterPro" id="IPR005829">
    <property type="entry name" value="Sugar_transporter_CS"/>
</dbReference>
<dbReference type="InterPro" id="IPR003663">
    <property type="entry name" value="Sugar/inositol_transpt"/>
</dbReference>
<dbReference type="VEuPathDB" id="FungiDB:BTJ68_01747"/>
<proteinExistence type="inferred from homology"/>
<dbReference type="CDD" id="cd17356">
    <property type="entry name" value="MFS_HXT"/>
    <property type="match status" value="1"/>
</dbReference>
<feature type="transmembrane region" description="Helical" evidence="9">
    <location>
        <begin position="314"/>
        <end position="332"/>
    </location>
</feature>
<dbReference type="FunFam" id="1.20.1250.20:FF:000026">
    <property type="entry name" value="MFS quinate transporter QutD"/>
    <property type="match status" value="1"/>
</dbReference>
<dbReference type="CDD" id="cd07216">
    <property type="entry name" value="Pat17_PNPLA8_PNPLA9_like3"/>
    <property type="match status" value="1"/>
</dbReference>
<dbReference type="NCBIfam" id="TIGR00879">
    <property type="entry name" value="SP"/>
    <property type="match status" value="1"/>
</dbReference>
<feature type="transmembrane region" description="Helical" evidence="9">
    <location>
        <begin position="115"/>
        <end position="138"/>
    </location>
</feature>
<dbReference type="InterPro" id="IPR016035">
    <property type="entry name" value="Acyl_Trfase/lysoPLipase"/>
</dbReference>
<accession>A0A3M7EYH9</accession>
<evidence type="ECO:0000256" key="3">
    <source>
        <dbReference type="ARBA" id="ARBA00022448"/>
    </source>
</evidence>
<dbReference type="Gene3D" id="1.20.1250.20">
    <property type="entry name" value="MFS general substrate transporter like domains"/>
    <property type="match status" value="1"/>
</dbReference>
<dbReference type="InterPro" id="IPR020846">
    <property type="entry name" value="MFS_dom"/>
</dbReference>
<organism evidence="12 13">
    <name type="scientific">Hortaea werneckii</name>
    <name type="common">Black yeast</name>
    <name type="synonym">Cladosporium werneckii</name>
    <dbReference type="NCBI Taxonomy" id="91943"/>
    <lineage>
        <taxon>Eukaryota</taxon>
        <taxon>Fungi</taxon>
        <taxon>Dikarya</taxon>
        <taxon>Ascomycota</taxon>
        <taxon>Pezizomycotina</taxon>
        <taxon>Dothideomycetes</taxon>
        <taxon>Dothideomycetidae</taxon>
        <taxon>Mycosphaerellales</taxon>
        <taxon>Teratosphaeriaceae</taxon>
        <taxon>Hortaea</taxon>
    </lineage>
</organism>
<dbReference type="PANTHER" id="PTHR48022:SF23">
    <property type="entry name" value="MAJOR FACILITATOR SUPERFAMILY (MFS) PROFILE DOMAIN-CONTAINING PROTEIN"/>
    <property type="match status" value="1"/>
</dbReference>
<dbReference type="GO" id="GO:0016787">
    <property type="term" value="F:hydrolase activity"/>
    <property type="evidence" value="ECO:0007669"/>
    <property type="project" value="UniProtKB-UniRule"/>
</dbReference>
<dbReference type="SUPFAM" id="SSF52151">
    <property type="entry name" value="FabD/lysophospholipase-like"/>
    <property type="match status" value="1"/>
</dbReference>
<dbReference type="InterPro" id="IPR036259">
    <property type="entry name" value="MFS_trans_sf"/>
</dbReference>
<evidence type="ECO:0000259" key="10">
    <source>
        <dbReference type="PROSITE" id="PS50850"/>
    </source>
</evidence>
<feature type="transmembrane region" description="Helical" evidence="9">
    <location>
        <begin position="341"/>
        <end position="359"/>
    </location>
</feature>
<name>A0A3M7EYH9_HORWE</name>
<evidence type="ECO:0000256" key="4">
    <source>
        <dbReference type="ARBA" id="ARBA00022692"/>
    </source>
</evidence>
<dbReference type="AlphaFoldDB" id="A0A3M7EYH9"/>
<keyword evidence="4 9" id="KW-0812">Transmembrane</keyword>
<evidence type="ECO:0000256" key="5">
    <source>
        <dbReference type="ARBA" id="ARBA00022989"/>
    </source>
</evidence>
<feature type="transmembrane region" description="Helical" evidence="9">
    <location>
        <begin position="443"/>
        <end position="461"/>
    </location>
</feature>
<feature type="transmembrane region" description="Helical" evidence="9">
    <location>
        <begin position="90"/>
        <end position="109"/>
    </location>
</feature>
<gene>
    <name evidence="12" type="ORF">D0861_08206</name>
</gene>
<dbReference type="OrthoDB" id="6612291at2759"/>
<feature type="transmembrane region" description="Helical" evidence="9">
    <location>
        <begin position="272"/>
        <end position="294"/>
    </location>
</feature>
<feature type="short sequence motif" description="GXSXG" evidence="8">
    <location>
        <begin position="650"/>
        <end position="654"/>
    </location>
</feature>
<keyword evidence="8" id="KW-0378">Hydrolase</keyword>
<dbReference type="Pfam" id="PF01734">
    <property type="entry name" value="Patatin"/>
    <property type="match status" value="1"/>
</dbReference>
<dbReference type="GO" id="GO:0016020">
    <property type="term" value="C:membrane"/>
    <property type="evidence" value="ECO:0007669"/>
    <property type="project" value="UniProtKB-SubCell"/>
</dbReference>